<dbReference type="Proteomes" id="UP000298133">
    <property type="component" value="Unassembled WGS sequence"/>
</dbReference>
<evidence type="ECO:0000256" key="1">
    <source>
        <dbReference type="PROSITE-ProRule" id="PRU00464"/>
    </source>
</evidence>
<dbReference type="InterPro" id="IPR011146">
    <property type="entry name" value="HIT-like"/>
</dbReference>
<dbReference type="AlphaFoldDB" id="A0A4Y8UKY8"/>
<dbReference type="InterPro" id="IPR026026">
    <property type="entry name" value="HIT_Hint"/>
</dbReference>
<dbReference type="Gene3D" id="3.30.428.10">
    <property type="entry name" value="HIT-like"/>
    <property type="match status" value="1"/>
</dbReference>
<evidence type="ECO:0000259" key="2">
    <source>
        <dbReference type="PROSITE" id="PS51084"/>
    </source>
</evidence>
<reference evidence="3 4" key="1">
    <citation type="submission" date="2019-03" db="EMBL/GenBank/DDBJ databases">
        <title>Draft genome of Gammaproteobacteria bacterium LSUCC0057, a member of the SAR92 clade.</title>
        <authorList>
            <person name="Lanclos V.C."/>
            <person name="Doiron C."/>
            <person name="Henson M.W."/>
            <person name="Thrash J.C."/>
        </authorList>
    </citation>
    <scope>NUCLEOTIDE SEQUENCE [LARGE SCALE GENOMIC DNA]</scope>
    <source>
        <strain evidence="3 4">LSUCC0057</strain>
    </source>
</reference>
<dbReference type="EMBL" id="SPIA01000001">
    <property type="protein sequence ID" value="TFH69052.1"/>
    <property type="molecule type" value="Genomic_DNA"/>
</dbReference>
<accession>A0A4Y8UKY8</accession>
<dbReference type="SUPFAM" id="SSF54197">
    <property type="entry name" value="HIT-like"/>
    <property type="match status" value="1"/>
</dbReference>
<dbReference type="GO" id="GO:0003824">
    <property type="term" value="F:catalytic activity"/>
    <property type="evidence" value="ECO:0007669"/>
    <property type="project" value="InterPro"/>
</dbReference>
<gene>
    <name evidence="3" type="ORF">E3W66_03710</name>
</gene>
<name>A0A4Y8UKY8_9GAMM</name>
<feature type="domain" description="HIT" evidence="2">
    <location>
        <begin position="1"/>
        <end position="103"/>
    </location>
</feature>
<evidence type="ECO:0000313" key="3">
    <source>
        <dbReference type="EMBL" id="TFH69052.1"/>
    </source>
</evidence>
<comment type="caution">
    <text evidence="3">The sequence shown here is derived from an EMBL/GenBank/DDBJ whole genome shotgun (WGS) entry which is preliminary data.</text>
</comment>
<dbReference type="PROSITE" id="PS51084">
    <property type="entry name" value="HIT_2"/>
    <property type="match status" value="1"/>
</dbReference>
<protein>
    <submittedName>
        <fullName evidence="3">HIT domain-containing protein</fullName>
    </submittedName>
</protein>
<organism evidence="3 4">
    <name type="scientific">Gammaproteobacteria bacterium LSUCC0057</name>
    <dbReference type="NCBI Taxonomy" id="2559237"/>
    <lineage>
        <taxon>Bacteria</taxon>
        <taxon>Pseudomonadati</taxon>
        <taxon>Pseudomonadota</taxon>
        <taxon>Gammaproteobacteria</taxon>
        <taxon>Cellvibrionales</taxon>
        <taxon>Porticoccaceae</taxon>
        <taxon>SAR92 clade</taxon>
    </lineage>
</organism>
<evidence type="ECO:0000313" key="4">
    <source>
        <dbReference type="Proteomes" id="UP000298133"/>
    </source>
</evidence>
<dbReference type="InterPro" id="IPR036265">
    <property type="entry name" value="HIT-like_sf"/>
</dbReference>
<dbReference type="PIRSF" id="PIRSF000714">
    <property type="entry name" value="HIT"/>
    <property type="match status" value="1"/>
</dbReference>
<comment type="caution">
    <text evidence="1">Lacks conserved residue(s) required for the propagation of feature annotation.</text>
</comment>
<dbReference type="OrthoDB" id="9799145at2"/>
<dbReference type="Pfam" id="PF01230">
    <property type="entry name" value="HIT"/>
    <property type="match status" value="1"/>
</dbReference>
<sequence>MFTLHPQLSADTVEVARLEVSLVLLSRDANYPWFILVPAIAGTRELHHLKPAVQQQIIVESAALATAIEELYHPDKLNIAALGNMVPQLHIHHIGRFRSDAAWPAPVWGKVAPAAYPEQQLQQRAAAMAAQLRL</sequence>
<proteinExistence type="predicted"/>
<keyword evidence="4" id="KW-1185">Reference proteome</keyword>